<feature type="coiled-coil region" evidence="1">
    <location>
        <begin position="383"/>
        <end position="410"/>
    </location>
</feature>
<keyword evidence="1" id="KW-0175">Coiled coil</keyword>
<proteinExistence type="predicted"/>
<evidence type="ECO:0000313" key="4">
    <source>
        <dbReference type="EMBL" id="CAF3987604.1"/>
    </source>
</evidence>
<evidence type="ECO:0000313" key="5">
    <source>
        <dbReference type="Proteomes" id="UP000663891"/>
    </source>
</evidence>
<organism evidence="3 5">
    <name type="scientific">Adineta steineri</name>
    <dbReference type="NCBI Taxonomy" id="433720"/>
    <lineage>
        <taxon>Eukaryota</taxon>
        <taxon>Metazoa</taxon>
        <taxon>Spiralia</taxon>
        <taxon>Gnathifera</taxon>
        <taxon>Rotifera</taxon>
        <taxon>Eurotatoria</taxon>
        <taxon>Bdelloidea</taxon>
        <taxon>Adinetida</taxon>
        <taxon>Adinetidae</taxon>
        <taxon>Adineta</taxon>
    </lineage>
</organism>
<dbReference type="EMBL" id="CAJOAY010002896">
    <property type="protein sequence ID" value="CAF3987604.1"/>
    <property type="molecule type" value="Genomic_DNA"/>
</dbReference>
<comment type="caution">
    <text evidence="3">The sequence shown here is derived from an EMBL/GenBank/DDBJ whole genome shotgun (WGS) entry which is preliminary data.</text>
</comment>
<evidence type="ECO:0000259" key="2">
    <source>
        <dbReference type="PROSITE" id="PS50017"/>
    </source>
</evidence>
<sequence length="596" mass="72027">MNIYSSFKQIYDYVEKSLDEHSRLINDLEIDYYQCSPISIEFTSRKPRPFSVTILQAWSQPLNELHKTYLSHDIRNIEATCELLEAAKTGVFHRFIKDESIILMERISQKIIQQLNSNILILTDKILDCMNLMKQYFLSFYYIKNIQYIIQNRRKEELPDEYLETAYTYEKSRWLHMFQVDKSLKVIREMLERIHTTEGVTFSTLSKECQELAIRCDCTSFPYIFVLPECYHEARQALNSLRTWLNDDRNYTEFIQKSLELLDRKYLEVKKTFEISKTQLSQIKYRAQTYGNQLIKFEQENEINKNKYKEFQTNFHLKENEYTSKYSIYELYVKELNKLYKQSNDIQNNFLMKTFQNDLKHISNELPKLKLQVDLIQTRMNSFQERERKLIEMQNKHKNMEKDIQLALENKIHQENNLNRIEKCRDIIRNIYKCRKKNNLIQKIFYDLPIASNDNDDLSKALCIVSKCIGRDSNQLYWILPFYPKRGQEELYNDIKYINEKYYRGDVFQDQAIEILNKWRRYHTRAKVDDLIHGLQQIHRLDIIELIEEDIIKPKLLLNVCHEEIDPRKKEIEDLNQKLIRLFDKIRNNTTNSEET</sequence>
<dbReference type="Proteomes" id="UP000663891">
    <property type="component" value="Unassembled WGS sequence"/>
</dbReference>
<dbReference type="SUPFAM" id="SSF47986">
    <property type="entry name" value="DEATH domain"/>
    <property type="match status" value="1"/>
</dbReference>
<dbReference type="AlphaFoldDB" id="A0A814RAH3"/>
<dbReference type="OrthoDB" id="6286837at2759"/>
<name>A0A814RAH3_9BILA</name>
<dbReference type="InterPro" id="IPR000488">
    <property type="entry name" value="Death_dom"/>
</dbReference>
<dbReference type="Proteomes" id="UP000663881">
    <property type="component" value="Unassembled WGS sequence"/>
</dbReference>
<dbReference type="PROSITE" id="PS50017">
    <property type="entry name" value="DEATH_DOMAIN"/>
    <property type="match status" value="1"/>
</dbReference>
<feature type="domain" description="Death" evidence="2">
    <location>
        <begin position="494"/>
        <end position="551"/>
    </location>
</feature>
<dbReference type="EMBL" id="CAJNON010000236">
    <property type="protein sequence ID" value="CAF1130535.1"/>
    <property type="molecule type" value="Genomic_DNA"/>
</dbReference>
<dbReference type="Gene3D" id="1.10.533.10">
    <property type="entry name" value="Death Domain, Fas"/>
    <property type="match status" value="1"/>
</dbReference>
<dbReference type="Pfam" id="PF00531">
    <property type="entry name" value="Death"/>
    <property type="match status" value="1"/>
</dbReference>
<evidence type="ECO:0000313" key="3">
    <source>
        <dbReference type="EMBL" id="CAF1130535.1"/>
    </source>
</evidence>
<accession>A0A814RAH3</accession>
<dbReference type="InterPro" id="IPR011029">
    <property type="entry name" value="DEATH-like_dom_sf"/>
</dbReference>
<gene>
    <name evidence="4" type="ORF">OKA104_LOCUS29026</name>
    <name evidence="3" type="ORF">VCS650_LOCUS21705</name>
</gene>
<protein>
    <recommendedName>
        <fullName evidence="2">Death domain-containing protein</fullName>
    </recommendedName>
</protein>
<reference evidence="3" key="1">
    <citation type="submission" date="2021-02" db="EMBL/GenBank/DDBJ databases">
        <authorList>
            <person name="Nowell W R."/>
        </authorList>
    </citation>
    <scope>NUCLEOTIDE SEQUENCE</scope>
</reference>
<evidence type="ECO:0000256" key="1">
    <source>
        <dbReference type="SAM" id="Coils"/>
    </source>
</evidence>
<dbReference type="GO" id="GO:0007165">
    <property type="term" value="P:signal transduction"/>
    <property type="evidence" value="ECO:0007669"/>
    <property type="project" value="InterPro"/>
</dbReference>
<dbReference type="CDD" id="cd01670">
    <property type="entry name" value="Death"/>
    <property type="match status" value="1"/>
</dbReference>